<dbReference type="PANTHER" id="PTHR43075">
    <property type="entry name" value="FORMATE LYASE ACTIVATING ENZYME, PUTATIVE (AFU_ORTHOLOGUE AFUA_2G15630)-RELATED"/>
    <property type="match status" value="1"/>
</dbReference>
<proteinExistence type="predicted"/>
<feature type="binding site" evidence="5">
    <location>
        <position position="86"/>
    </location>
    <ligand>
        <name>[4Fe-4S] cluster</name>
        <dbReference type="ChEBI" id="CHEBI:49883"/>
        <note>4Fe-4S-S-AdoMet</note>
    </ligand>
</feature>
<dbReference type="GO" id="GO:0046872">
    <property type="term" value="F:metal ion binding"/>
    <property type="evidence" value="ECO:0007669"/>
    <property type="project" value="UniProtKB-KW"/>
</dbReference>
<evidence type="ECO:0000259" key="6">
    <source>
        <dbReference type="Pfam" id="PF04055"/>
    </source>
</evidence>
<evidence type="ECO:0000256" key="4">
    <source>
        <dbReference type="ARBA" id="ARBA00023014"/>
    </source>
</evidence>
<accession>A0A915U9V0</accession>
<feature type="binding site" evidence="5">
    <location>
        <position position="90"/>
    </location>
    <ligand>
        <name>[4Fe-4S] cluster</name>
        <dbReference type="ChEBI" id="CHEBI:49883"/>
        <note>4Fe-4S-S-AdoMet</note>
    </ligand>
</feature>
<gene>
    <name evidence="7" type="ORF">GF1_11260</name>
</gene>
<reference evidence="7" key="1">
    <citation type="submission" date="2020-12" db="EMBL/GenBank/DDBJ databases">
        <title>Desulfobium dissulfuricans gen. nov., sp. nov., a novel mesophilic, sulfate-reducing bacterium isolated from a deep-sea hydrothermal vent.</title>
        <authorList>
            <person name="Hashimoto Y."/>
            <person name="Tame A."/>
            <person name="Sawayama S."/>
            <person name="Miyazaki J."/>
            <person name="Takai K."/>
            <person name="Nakagawa S."/>
        </authorList>
    </citation>
    <scope>NUCLEOTIDE SEQUENCE</scope>
    <source>
        <strain evidence="7">GF1</strain>
    </source>
</reference>
<dbReference type="PANTHER" id="PTHR43075:SF1">
    <property type="entry name" value="FORMATE LYASE ACTIVATING ENZYME, PUTATIVE (AFU_ORTHOLOGUE AFUA_2G15630)-RELATED"/>
    <property type="match status" value="1"/>
</dbReference>
<sequence length="324" mass="36047">MEKTGKKSARPGGRHNVVDGRRRQAWSLLESCSVCPRRCGVNRLDDQVGLCQVGRCVRVASFGPHFGEEAPLVGRNGSGTIFFEGCNLRCVFCQNYDISHIDDQGLSPDSEVDDRQLARIMLELQSMGSHNINLVTPSHVVPQILAGLEIAVAEGLDIPLVYNTSAYDSVETLRLLDGIVDIYMPDCKFWVPDSAGRYAGARDYPEVMRQAVREMHRQVGDLEIGPDGLARRGLLVRHLVMPGMLDETGAILSWLAEEISPATYINIMDQYHPCGQAHRYPEIDRPLRPGEYAEALELARQAGLTRLDQRDLKTLLERLGILGR</sequence>
<evidence type="ECO:0000313" key="7">
    <source>
        <dbReference type="EMBL" id="BCO08750.1"/>
    </source>
</evidence>
<dbReference type="AlphaFoldDB" id="A0A915U9V0"/>
<keyword evidence="4 5" id="KW-0411">Iron-sulfur</keyword>
<evidence type="ECO:0000256" key="3">
    <source>
        <dbReference type="ARBA" id="ARBA00023004"/>
    </source>
</evidence>
<dbReference type="RefSeq" id="WP_267928648.1">
    <property type="nucleotide sequence ID" value="NZ_AP024233.1"/>
</dbReference>
<dbReference type="InterPro" id="IPR007197">
    <property type="entry name" value="rSAM"/>
</dbReference>
<keyword evidence="8" id="KW-1185">Reference proteome</keyword>
<organism evidence="7 8">
    <name type="scientific">Desulfolithobacter dissulfuricans</name>
    <dbReference type="NCBI Taxonomy" id="2795293"/>
    <lineage>
        <taxon>Bacteria</taxon>
        <taxon>Pseudomonadati</taxon>
        <taxon>Thermodesulfobacteriota</taxon>
        <taxon>Desulfobulbia</taxon>
        <taxon>Desulfobulbales</taxon>
        <taxon>Desulfobulbaceae</taxon>
        <taxon>Desulfolithobacter</taxon>
    </lineage>
</organism>
<dbReference type="Pfam" id="PF04055">
    <property type="entry name" value="Radical_SAM"/>
    <property type="match status" value="1"/>
</dbReference>
<dbReference type="GO" id="GO:0003824">
    <property type="term" value="F:catalytic activity"/>
    <property type="evidence" value="ECO:0007669"/>
    <property type="project" value="InterPro"/>
</dbReference>
<keyword evidence="3 5" id="KW-0408">Iron</keyword>
<protein>
    <submittedName>
        <fullName evidence="7">Radical SAM protein</fullName>
    </submittedName>
</protein>
<dbReference type="SFLD" id="SFLDG01099">
    <property type="entry name" value="Uncharacterised_Radical_SAM_Su"/>
    <property type="match status" value="1"/>
</dbReference>
<feature type="domain" description="Radical SAM core" evidence="6">
    <location>
        <begin position="81"/>
        <end position="190"/>
    </location>
</feature>
<evidence type="ECO:0000313" key="8">
    <source>
        <dbReference type="Proteomes" id="UP001063350"/>
    </source>
</evidence>
<dbReference type="Proteomes" id="UP001063350">
    <property type="component" value="Chromosome"/>
</dbReference>
<feature type="binding site" evidence="5">
    <location>
        <position position="93"/>
    </location>
    <ligand>
        <name>[4Fe-4S] cluster</name>
        <dbReference type="ChEBI" id="CHEBI:49883"/>
        <note>4Fe-4S-S-AdoMet</note>
    </ligand>
</feature>
<dbReference type="PIRSF" id="PIRSF004869">
    <property type="entry name" value="PflX_prd"/>
    <property type="match status" value="1"/>
</dbReference>
<dbReference type="InterPro" id="IPR058240">
    <property type="entry name" value="rSAM_sf"/>
</dbReference>
<name>A0A915U9V0_9BACT</name>
<keyword evidence="2 5" id="KW-0479">Metal-binding</keyword>
<dbReference type="SUPFAM" id="SSF102114">
    <property type="entry name" value="Radical SAM enzymes"/>
    <property type="match status" value="1"/>
</dbReference>
<dbReference type="EMBL" id="AP024233">
    <property type="protein sequence ID" value="BCO08750.1"/>
    <property type="molecule type" value="Genomic_DNA"/>
</dbReference>
<keyword evidence="1 5" id="KW-0949">S-adenosyl-L-methionine</keyword>
<dbReference type="Gene3D" id="3.20.20.70">
    <property type="entry name" value="Aldolase class I"/>
    <property type="match status" value="1"/>
</dbReference>
<dbReference type="CDD" id="cd01335">
    <property type="entry name" value="Radical_SAM"/>
    <property type="match status" value="1"/>
</dbReference>
<evidence type="ECO:0000256" key="5">
    <source>
        <dbReference type="PIRSR" id="PIRSR004869-50"/>
    </source>
</evidence>
<dbReference type="InterPro" id="IPR016431">
    <property type="entry name" value="Pyrv-formate_lyase-activ_prd"/>
</dbReference>
<comment type="cofactor">
    <cofactor evidence="5">
        <name>[4Fe-4S] cluster</name>
        <dbReference type="ChEBI" id="CHEBI:49883"/>
    </cofactor>
    <text evidence="5">Binds 1 [4Fe-4S] cluster. The cluster is coordinated with 3 cysteines and an exchangeable S-adenosyl-L-methionine.</text>
</comment>
<dbReference type="KEGG" id="ddu:GF1_11260"/>
<evidence type="ECO:0000256" key="2">
    <source>
        <dbReference type="ARBA" id="ARBA00022723"/>
    </source>
</evidence>
<dbReference type="SFLD" id="SFLDS00029">
    <property type="entry name" value="Radical_SAM"/>
    <property type="match status" value="1"/>
</dbReference>
<evidence type="ECO:0000256" key="1">
    <source>
        <dbReference type="ARBA" id="ARBA00022691"/>
    </source>
</evidence>
<dbReference type="InterPro" id="IPR013785">
    <property type="entry name" value="Aldolase_TIM"/>
</dbReference>
<dbReference type="InterPro" id="IPR040085">
    <property type="entry name" value="MJ0674-like"/>
</dbReference>
<dbReference type="GO" id="GO:0051536">
    <property type="term" value="F:iron-sulfur cluster binding"/>
    <property type="evidence" value="ECO:0007669"/>
    <property type="project" value="UniProtKB-KW"/>
</dbReference>